<evidence type="ECO:0000256" key="1">
    <source>
        <dbReference type="SAM" id="MobiDB-lite"/>
    </source>
</evidence>
<organism evidence="2 3">
    <name type="scientific">Pleuronectes platessa</name>
    <name type="common">European plaice</name>
    <dbReference type="NCBI Taxonomy" id="8262"/>
    <lineage>
        <taxon>Eukaryota</taxon>
        <taxon>Metazoa</taxon>
        <taxon>Chordata</taxon>
        <taxon>Craniata</taxon>
        <taxon>Vertebrata</taxon>
        <taxon>Euteleostomi</taxon>
        <taxon>Actinopterygii</taxon>
        <taxon>Neopterygii</taxon>
        <taxon>Teleostei</taxon>
        <taxon>Neoteleostei</taxon>
        <taxon>Acanthomorphata</taxon>
        <taxon>Carangaria</taxon>
        <taxon>Pleuronectiformes</taxon>
        <taxon>Pleuronectoidei</taxon>
        <taxon>Pleuronectidae</taxon>
        <taxon>Pleuronectes</taxon>
    </lineage>
</organism>
<feature type="compositionally biased region" description="Basic and acidic residues" evidence="1">
    <location>
        <begin position="170"/>
        <end position="190"/>
    </location>
</feature>
<evidence type="ECO:0000313" key="3">
    <source>
        <dbReference type="Proteomes" id="UP001153269"/>
    </source>
</evidence>
<feature type="compositionally biased region" description="Acidic residues" evidence="1">
    <location>
        <begin position="279"/>
        <end position="291"/>
    </location>
</feature>
<feature type="compositionally biased region" description="Basic and acidic residues" evidence="1">
    <location>
        <begin position="328"/>
        <end position="337"/>
    </location>
</feature>
<sequence length="494" mass="55342">MDSFRLNRIARKNPPLGTLSPMMLDRSCKQVLDLTTREIKKNIEKIILDDKKISPRIQRNRTIRPDQSYFGVDEEYVVKNLEDVLPLFFSTNSSDESRRYCESVCEFSRLIARETVKKINNRMALIFKDTSEGSCDLPDTLQTTISLIGDITNCLRTSSTTHSQEEDQDLHEHRGISHLRKSEESGKSDDGSSGDESSDDEHSVHGNNEDGDSEVECSDDGNGPPLVATKSINHYDEEDQDPQEDLDKESRVISHSFSDSEESLDSDDENSGDGSSEGCGEEDQDPQEDMDKEVRVISHSFSDSEDSLDSDDESSDDESSEDGSGDAGKCDAKKDPVESLCKTSVQPRQASEVQRPCEPRKKSTPNLDDGKMASVIAALVMHTVRKAKAPPSLVDGRSLINNLIEKAKQEIKPDKKISATLENEKDIHKALFKVLLKKVGNAREILKIMELQMCDCVFIDELRTLLMSPPPKKKGSFRRFFSSVGKLLRRPFRT</sequence>
<feature type="region of interest" description="Disordered" evidence="1">
    <location>
        <begin position="159"/>
        <end position="368"/>
    </location>
</feature>
<reference evidence="2" key="1">
    <citation type="submission" date="2020-03" db="EMBL/GenBank/DDBJ databases">
        <authorList>
            <person name="Weist P."/>
        </authorList>
    </citation>
    <scope>NUCLEOTIDE SEQUENCE</scope>
</reference>
<dbReference type="EMBL" id="CADEAL010000546">
    <property type="protein sequence ID" value="CAB1421829.1"/>
    <property type="molecule type" value="Genomic_DNA"/>
</dbReference>
<protein>
    <submittedName>
        <fullName evidence="2">Uncharacterized protein</fullName>
    </submittedName>
</protein>
<feature type="compositionally biased region" description="Polar residues" evidence="1">
    <location>
        <begin position="341"/>
        <end position="352"/>
    </location>
</feature>
<name>A0A9N7U127_PLEPL</name>
<gene>
    <name evidence="2" type="ORF">PLEPLA_LOCUS9717</name>
</gene>
<dbReference type="AlphaFoldDB" id="A0A9N7U127"/>
<proteinExistence type="predicted"/>
<comment type="caution">
    <text evidence="2">The sequence shown here is derived from an EMBL/GenBank/DDBJ whole genome shotgun (WGS) entry which is preliminary data.</text>
</comment>
<feature type="compositionally biased region" description="Acidic residues" evidence="1">
    <location>
        <begin position="259"/>
        <end position="271"/>
    </location>
</feature>
<keyword evidence="3" id="KW-1185">Reference proteome</keyword>
<accession>A0A9N7U127</accession>
<feature type="compositionally biased region" description="Acidic residues" evidence="1">
    <location>
        <begin position="209"/>
        <end position="219"/>
    </location>
</feature>
<feature type="compositionally biased region" description="Acidic residues" evidence="1">
    <location>
        <begin position="303"/>
        <end position="324"/>
    </location>
</feature>
<evidence type="ECO:0000313" key="2">
    <source>
        <dbReference type="EMBL" id="CAB1421829.1"/>
    </source>
</evidence>
<feature type="compositionally biased region" description="Acidic residues" evidence="1">
    <location>
        <begin position="236"/>
        <end position="247"/>
    </location>
</feature>
<dbReference type="Proteomes" id="UP001153269">
    <property type="component" value="Unassembled WGS sequence"/>
</dbReference>